<dbReference type="EMBL" id="JACIVE010000017">
    <property type="protein sequence ID" value="MBB1094859.1"/>
    <property type="molecule type" value="Genomic_DNA"/>
</dbReference>
<evidence type="ECO:0000313" key="2">
    <source>
        <dbReference type="Proteomes" id="UP000534578"/>
    </source>
</evidence>
<comment type="caution">
    <text evidence="1">The sequence shown here is derived from an EMBL/GenBank/DDBJ whole genome shotgun (WGS) entry which is preliminary data.</text>
</comment>
<gene>
    <name evidence="1" type="ORF">H5R92_01310</name>
</gene>
<sequence>MFNCYVIHDYIYSHDDKVYMYSELVKALNNAKPLIDFTSFSTVTLYRNVYSIKRVVSGAGSYFEIDCDDCKKIEEQKLKDLYKKAKQWYEVAKAHEAWDGQLNYLAQSNQLGQEIPVKTIVKPCKPWRPVHYLTPHSSSGIKHGRVNHSMSANARYTHRKRLSARELKDYPLTHHNRKDRRHYFRFPVFDDDEYFTAKHSTGWKYSTKCRHQYQIHL</sequence>
<proteinExistence type="predicted"/>
<accession>A0A7W3YKB5</accession>
<dbReference type="AlphaFoldDB" id="A0A7W3YKB5"/>
<organism evidence="1 2">
    <name type="scientific">Limosilactobacillus agrestis</name>
    <dbReference type="NCBI Taxonomy" id="2759748"/>
    <lineage>
        <taxon>Bacteria</taxon>
        <taxon>Bacillati</taxon>
        <taxon>Bacillota</taxon>
        <taxon>Bacilli</taxon>
        <taxon>Lactobacillales</taxon>
        <taxon>Lactobacillaceae</taxon>
        <taxon>Limosilactobacillus</taxon>
    </lineage>
</organism>
<name>A0A7W3YKB5_9LACO</name>
<reference evidence="1 2" key="1">
    <citation type="submission" date="2020-07" db="EMBL/GenBank/DDBJ databases">
        <title>Description of Limosilactobacillus balticus sp. nov., Limosilactobacillus agrestis sp. nov., Limosilactobacillus albertensis sp. nov., Limosilactobacillus rudii sp. nov., Limosilactobacillus fastidiosus sp. nov., five novel Limosilactobacillus species isolated from the vertebrate gastrointestinal tract, and proposal of 6 subspecies of Limosilactobacillus reuteri adapted to the gastrointestinal tract of specific vertebrate hosts.</title>
        <authorList>
            <person name="Li F."/>
            <person name="Cheng C."/>
            <person name="Zheng J."/>
            <person name="Quevedo R.M."/>
            <person name="Li J."/>
            <person name="Roos S."/>
            <person name="Gaenzle M.G."/>
            <person name="Walter J."/>
        </authorList>
    </citation>
    <scope>NUCLEOTIDE SEQUENCE [LARGE SCALE GENOMIC DNA]</scope>
    <source>
        <strain evidence="1 2">BG-MG3-A</strain>
    </source>
</reference>
<dbReference type="RefSeq" id="WP_182577832.1">
    <property type="nucleotide sequence ID" value="NZ_JACIVE010000017.1"/>
</dbReference>
<protein>
    <submittedName>
        <fullName evidence="1">Uncharacterized protein</fullName>
    </submittedName>
</protein>
<dbReference type="Proteomes" id="UP000534578">
    <property type="component" value="Unassembled WGS sequence"/>
</dbReference>
<evidence type="ECO:0000313" key="1">
    <source>
        <dbReference type="EMBL" id="MBB1094859.1"/>
    </source>
</evidence>